<proteinExistence type="predicted"/>
<keyword evidence="3" id="KW-1185">Reference proteome</keyword>
<dbReference type="AlphaFoldDB" id="A0A7D7MBA2"/>
<name>A0A7D7MBA2_PLAMR</name>
<dbReference type="RefSeq" id="WP_069576238.1">
    <property type="nucleotide sequence ID" value="NZ_CP059540.1"/>
</dbReference>
<dbReference type="EMBL" id="CP059540">
    <property type="protein sequence ID" value="QMT16709.1"/>
    <property type="molecule type" value="Genomic_DNA"/>
</dbReference>
<feature type="transmembrane region" description="Helical" evidence="1">
    <location>
        <begin position="6"/>
        <end position="25"/>
    </location>
</feature>
<sequence>MEIYGYLIVSLIAVLAANLVMKFILKGKAKKDKGFVLFYQGLSYRRRFIRALWGIPFMAVMYVIIYQLNVFTEMQLQIVAVAFVFMVLGDAGYNYYRWKKEERIA</sequence>
<keyword evidence="1" id="KW-0472">Membrane</keyword>
<gene>
    <name evidence="2" type="ORF">H1Q58_12120</name>
</gene>
<organism evidence="2 3">
    <name type="scientific">Planococcus maritimus</name>
    <dbReference type="NCBI Taxonomy" id="192421"/>
    <lineage>
        <taxon>Bacteria</taxon>
        <taxon>Bacillati</taxon>
        <taxon>Bacillota</taxon>
        <taxon>Bacilli</taxon>
        <taxon>Bacillales</taxon>
        <taxon>Caryophanaceae</taxon>
        <taxon>Planococcus</taxon>
    </lineage>
</organism>
<feature type="transmembrane region" description="Helical" evidence="1">
    <location>
        <begin position="48"/>
        <end position="68"/>
    </location>
</feature>
<keyword evidence="1" id="KW-0812">Transmembrane</keyword>
<dbReference type="KEGG" id="pdec:H1Q58_12120"/>
<keyword evidence="1" id="KW-1133">Transmembrane helix</keyword>
<evidence type="ECO:0000313" key="3">
    <source>
        <dbReference type="Proteomes" id="UP000514716"/>
    </source>
</evidence>
<dbReference type="Proteomes" id="UP000514716">
    <property type="component" value="Chromosome"/>
</dbReference>
<reference evidence="2 3" key="1">
    <citation type="submission" date="2020-07" db="EMBL/GenBank/DDBJ databases">
        <title>Screening of a cold-adapted Planococcus bacterium producing protease in traditional shrimp paste and protease identification by genome sequencing.</title>
        <authorList>
            <person name="Gao R."/>
            <person name="Leng W."/>
            <person name="Chu Q."/>
            <person name="Wu X."/>
            <person name="Liu H."/>
            <person name="Li X."/>
        </authorList>
    </citation>
    <scope>NUCLEOTIDE SEQUENCE [LARGE SCALE GENOMIC DNA]</scope>
    <source>
        <strain evidence="2 3">XJ11</strain>
    </source>
</reference>
<evidence type="ECO:0000313" key="2">
    <source>
        <dbReference type="EMBL" id="QMT16709.1"/>
    </source>
</evidence>
<accession>A0A7D7MBA2</accession>
<feature type="transmembrane region" description="Helical" evidence="1">
    <location>
        <begin position="74"/>
        <end position="96"/>
    </location>
</feature>
<protein>
    <submittedName>
        <fullName evidence="2">Uncharacterized protein</fullName>
    </submittedName>
</protein>
<evidence type="ECO:0000256" key="1">
    <source>
        <dbReference type="SAM" id="Phobius"/>
    </source>
</evidence>